<organism evidence="1 2">
    <name type="scientific">Funneliformis mosseae</name>
    <name type="common">Endomycorrhizal fungus</name>
    <name type="synonym">Glomus mosseae</name>
    <dbReference type="NCBI Taxonomy" id="27381"/>
    <lineage>
        <taxon>Eukaryota</taxon>
        <taxon>Fungi</taxon>
        <taxon>Fungi incertae sedis</taxon>
        <taxon>Mucoromycota</taxon>
        <taxon>Glomeromycotina</taxon>
        <taxon>Glomeromycetes</taxon>
        <taxon>Glomerales</taxon>
        <taxon>Glomeraceae</taxon>
        <taxon>Funneliformis</taxon>
    </lineage>
</organism>
<protein>
    <submittedName>
        <fullName evidence="1">2483_t:CDS:1</fullName>
    </submittedName>
</protein>
<evidence type="ECO:0000313" key="1">
    <source>
        <dbReference type="EMBL" id="CAG8638577.1"/>
    </source>
</evidence>
<keyword evidence="2" id="KW-1185">Reference proteome</keyword>
<proteinExistence type="predicted"/>
<reference evidence="1" key="1">
    <citation type="submission" date="2021-06" db="EMBL/GenBank/DDBJ databases">
        <authorList>
            <person name="Kallberg Y."/>
            <person name="Tangrot J."/>
            <person name="Rosling A."/>
        </authorList>
    </citation>
    <scope>NUCLEOTIDE SEQUENCE</scope>
    <source>
        <strain evidence="1">87-6 pot B 2015</strain>
    </source>
</reference>
<name>A0A9N9GW21_FUNMO</name>
<accession>A0A9N9GW21</accession>
<evidence type="ECO:0000313" key="2">
    <source>
        <dbReference type="Proteomes" id="UP000789375"/>
    </source>
</evidence>
<dbReference type="EMBL" id="CAJVPP010003850">
    <property type="protein sequence ID" value="CAG8638577.1"/>
    <property type="molecule type" value="Genomic_DNA"/>
</dbReference>
<dbReference type="Proteomes" id="UP000789375">
    <property type="component" value="Unassembled WGS sequence"/>
</dbReference>
<sequence length="131" mass="15109">MENKLVTFHVHLPVDIEKLGQPVVIGNGKGLGEWKYPIAKLFRPFPNNNPTYWQSKPIVISIVSPTLRLSYNYAIHVPSSIFHLEDEKILFESSEKHVKYSDSDLCKLSERIKPHISNVKPENAMKVTRWL</sequence>
<feature type="non-terminal residue" evidence="1">
    <location>
        <position position="1"/>
    </location>
</feature>
<dbReference type="AlphaFoldDB" id="A0A9N9GW21"/>
<gene>
    <name evidence="1" type="ORF">FMOSSE_LOCUS10865</name>
</gene>
<comment type="caution">
    <text evidence="1">The sequence shown here is derived from an EMBL/GenBank/DDBJ whole genome shotgun (WGS) entry which is preliminary data.</text>
</comment>